<dbReference type="Proteomes" id="UP000055024">
    <property type="component" value="Unassembled WGS sequence"/>
</dbReference>
<dbReference type="Pfam" id="PF04218">
    <property type="entry name" value="CENP-B_N"/>
    <property type="match status" value="1"/>
</dbReference>
<dbReference type="Gene3D" id="1.10.10.60">
    <property type="entry name" value="Homeodomain-like"/>
    <property type="match status" value="2"/>
</dbReference>
<dbReference type="InterPro" id="IPR006600">
    <property type="entry name" value="HTH_CenpB_DNA-bd_dom"/>
</dbReference>
<dbReference type="Pfam" id="PF03221">
    <property type="entry name" value="HTH_Tnp_Tc5"/>
    <property type="match status" value="1"/>
</dbReference>
<gene>
    <name evidence="6" type="primary">TIGD4</name>
    <name evidence="6" type="ORF">T11_12115</name>
</gene>
<organism evidence="6 7">
    <name type="scientific">Trichinella zimbabwensis</name>
    <dbReference type="NCBI Taxonomy" id="268475"/>
    <lineage>
        <taxon>Eukaryota</taxon>
        <taxon>Metazoa</taxon>
        <taxon>Ecdysozoa</taxon>
        <taxon>Nematoda</taxon>
        <taxon>Enoplea</taxon>
        <taxon>Dorylaimia</taxon>
        <taxon>Trichinellida</taxon>
        <taxon>Trichinellidae</taxon>
        <taxon>Trichinella</taxon>
    </lineage>
</organism>
<comment type="caution">
    <text evidence="6">The sequence shown here is derived from an EMBL/GenBank/DDBJ whole genome shotgun (WGS) entry which is preliminary data.</text>
</comment>
<protein>
    <submittedName>
        <fullName evidence="6">Tigger transposable element-derived protein 4</fullName>
    </submittedName>
</protein>
<keyword evidence="7" id="KW-1185">Reference proteome</keyword>
<evidence type="ECO:0000256" key="3">
    <source>
        <dbReference type="ARBA" id="ARBA00023242"/>
    </source>
</evidence>
<dbReference type="OrthoDB" id="6585662at2759"/>
<evidence type="ECO:0000259" key="4">
    <source>
        <dbReference type="Pfam" id="PF03221"/>
    </source>
</evidence>
<dbReference type="InterPro" id="IPR007889">
    <property type="entry name" value="HTH_Psq"/>
</dbReference>
<dbReference type="EMBL" id="JYDP01000267">
    <property type="protein sequence ID" value="KRZ01702.1"/>
    <property type="molecule type" value="Genomic_DNA"/>
</dbReference>
<dbReference type="SUPFAM" id="SSF46689">
    <property type="entry name" value="Homeodomain-like"/>
    <property type="match status" value="2"/>
</dbReference>
<evidence type="ECO:0000256" key="1">
    <source>
        <dbReference type="ARBA" id="ARBA00004123"/>
    </source>
</evidence>
<dbReference type="GO" id="GO:0003677">
    <property type="term" value="F:DNA binding"/>
    <property type="evidence" value="ECO:0007669"/>
    <property type="project" value="UniProtKB-KW"/>
</dbReference>
<comment type="subcellular location">
    <subcellularLocation>
        <location evidence="1">Nucleus</location>
    </subcellularLocation>
</comment>
<dbReference type="AlphaFoldDB" id="A0A0V1GTN6"/>
<evidence type="ECO:0000313" key="6">
    <source>
        <dbReference type="EMBL" id="KRZ01702.1"/>
    </source>
</evidence>
<dbReference type="GO" id="GO:0005634">
    <property type="term" value="C:nucleus"/>
    <property type="evidence" value="ECO:0007669"/>
    <property type="project" value="UniProtKB-SubCell"/>
</dbReference>
<evidence type="ECO:0000313" key="7">
    <source>
        <dbReference type="Proteomes" id="UP000055024"/>
    </source>
</evidence>
<feature type="domain" description="HTH psq-type" evidence="5">
    <location>
        <begin position="3"/>
        <end position="50"/>
    </location>
</feature>
<keyword evidence="2" id="KW-0238">DNA-binding</keyword>
<sequence length="163" mass="18210">MSNRKALSVKEKVAVVNALNNGQKNASVCEQLGLSQSTVSTVWKIRSALLDAHENGVTSAKRFRLCEKTDIDEALLQWFRRQSQIGTPISGPILKIKAKQFATMLVSGSQSVGRDPPVGREQILGGSRKTLNYRLPENHYFCLVSHSTPMLWVLAYPQRRMNN</sequence>
<name>A0A0V1GTN6_9BILA</name>
<feature type="domain" description="HTH CENPB-type" evidence="4">
    <location>
        <begin position="70"/>
        <end position="104"/>
    </location>
</feature>
<evidence type="ECO:0000259" key="5">
    <source>
        <dbReference type="Pfam" id="PF04218"/>
    </source>
</evidence>
<dbReference type="InterPro" id="IPR009057">
    <property type="entry name" value="Homeodomain-like_sf"/>
</dbReference>
<keyword evidence="3" id="KW-0539">Nucleus</keyword>
<reference evidence="6 7" key="1">
    <citation type="submission" date="2015-01" db="EMBL/GenBank/DDBJ databases">
        <title>Evolution of Trichinella species and genotypes.</title>
        <authorList>
            <person name="Korhonen P.K."/>
            <person name="Edoardo P."/>
            <person name="Giuseppe L.R."/>
            <person name="Gasser R.B."/>
        </authorList>
    </citation>
    <scope>NUCLEOTIDE SEQUENCE [LARGE SCALE GENOMIC DNA]</scope>
    <source>
        <strain evidence="6">ISS1029</strain>
    </source>
</reference>
<evidence type="ECO:0000256" key="2">
    <source>
        <dbReference type="ARBA" id="ARBA00023125"/>
    </source>
</evidence>
<proteinExistence type="predicted"/>
<accession>A0A0V1GTN6</accession>